<reference evidence="2" key="1">
    <citation type="journal article" date="2015" name="Nature">
        <title>Complex archaea that bridge the gap between prokaryotes and eukaryotes.</title>
        <authorList>
            <person name="Spang A."/>
            <person name="Saw J.H."/>
            <person name="Jorgensen S.L."/>
            <person name="Zaremba-Niedzwiedzka K."/>
            <person name="Martijn J."/>
            <person name="Lind A.E."/>
            <person name="van Eijk R."/>
            <person name="Schleper C."/>
            <person name="Guy L."/>
            <person name="Ettema T.J."/>
        </authorList>
    </citation>
    <scope>NUCLEOTIDE SEQUENCE</scope>
</reference>
<evidence type="ECO:0000313" key="2">
    <source>
        <dbReference type="EMBL" id="KKM65777.1"/>
    </source>
</evidence>
<dbReference type="AlphaFoldDB" id="A0A0F9M9I4"/>
<feature type="transmembrane region" description="Helical" evidence="1">
    <location>
        <begin position="12"/>
        <end position="36"/>
    </location>
</feature>
<name>A0A0F9M9I4_9ZZZZ</name>
<proteinExistence type="predicted"/>
<protein>
    <submittedName>
        <fullName evidence="2">Uncharacterized protein</fullName>
    </submittedName>
</protein>
<comment type="caution">
    <text evidence="2">The sequence shown here is derived from an EMBL/GenBank/DDBJ whole genome shotgun (WGS) entry which is preliminary data.</text>
</comment>
<sequence>MKVEFNDLSGWLKTAIVLAWVTGVTYALFFFVGFIAEVASW</sequence>
<keyword evidence="1" id="KW-0812">Transmembrane</keyword>
<gene>
    <name evidence="2" type="ORF">LCGC14_1487850</name>
</gene>
<evidence type="ECO:0000256" key="1">
    <source>
        <dbReference type="SAM" id="Phobius"/>
    </source>
</evidence>
<organism evidence="2">
    <name type="scientific">marine sediment metagenome</name>
    <dbReference type="NCBI Taxonomy" id="412755"/>
    <lineage>
        <taxon>unclassified sequences</taxon>
        <taxon>metagenomes</taxon>
        <taxon>ecological metagenomes</taxon>
    </lineage>
</organism>
<keyword evidence="1" id="KW-1133">Transmembrane helix</keyword>
<dbReference type="EMBL" id="LAZR01010662">
    <property type="protein sequence ID" value="KKM65777.1"/>
    <property type="molecule type" value="Genomic_DNA"/>
</dbReference>
<accession>A0A0F9M9I4</accession>
<keyword evidence="1" id="KW-0472">Membrane</keyword>